<proteinExistence type="predicted"/>
<dbReference type="AlphaFoldDB" id="A0A7S4CQ58"/>
<dbReference type="SUPFAM" id="SSF54373">
    <property type="entry name" value="FAD-linked reductases, C-terminal domain"/>
    <property type="match status" value="1"/>
</dbReference>
<dbReference type="PANTHER" id="PTHR10742">
    <property type="entry name" value="FLAVIN MONOAMINE OXIDASE"/>
    <property type="match status" value="1"/>
</dbReference>
<sequence>MSDIGGRILQYKTPDGVPVDLGAEFVHGSKSNILFDMAQEQQWPMHHVFDIDDPEDMGQQAVVLGGKLSYFDEQVVQDALEVLEWLRGQKLDDDFQDTSVYHYLLQHCPKASRASLAIVDCILGATWGASLTTLGVKETISDENNWEHGSQNYVIQGGFRRVIDHLKQGLNIKLGWRASSIDYSSAKVVVTSRRGASLECTCVLITAPLSILKDGDIQFTPELPAPKRSAIRTMRMGAAGKVVCTFTTAFWPPALHMLLTDHNIFTQIWMYGQAQDQGYHVVTGYITGPGLALAEGQLRATVIRWFVEYLDLIFGWNGVQVASDSFHRGMVHSWAMHPGARGCYAYPGVGTTGCREALARPVADRVFFAGEAVNLKSCGNVSSALESGHHAAEAIAASFWRARL</sequence>
<dbReference type="EMBL" id="HBJA01039167">
    <property type="protein sequence ID" value="CAE0802255.1"/>
    <property type="molecule type" value="Transcribed_RNA"/>
</dbReference>
<dbReference type="SUPFAM" id="SSF51905">
    <property type="entry name" value="FAD/NAD(P)-binding domain"/>
    <property type="match status" value="1"/>
</dbReference>
<dbReference type="InterPro" id="IPR036188">
    <property type="entry name" value="FAD/NAD-bd_sf"/>
</dbReference>
<dbReference type="Pfam" id="PF01593">
    <property type="entry name" value="Amino_oxidase"/>
    <property type="match status" value="1"/>
</dbReference>
<reference evidence="2" key="1">
    <citation type="submission" date="2021-01" db="EMBL/GenBank/DDBJ databases">
        <authorList>
            <person name="Corre E."/>
            <person name="Pelletier E."/>
            <person name="Niang G."/>
            <person name="Scheremetjew M."/>
            <person name="Finn R."/>
            <person name="Kale V."/>
            <person name="Holt S."/>
            <person name="Cochrane G."/>
            <person name="Meng A."/>
            <person name="Brown T."/>
            <person name="Cohen L."/>
        </authorList>
    </citation>
    <scope>NUCLEOTIDE SEQUENCE</scope>
    <source>
        <strain evidence="2">CCMP1594</strain>
    </source>
</reference>
<gene>
    <name evidence="2" type="ORF">EGYM00163_LOCUS13376</name>
</gene>
<dbReference type="Gene3D" id="3.90.660.10">
    <property type="match status" value="1"/>
</dbReference>
<name>A0A7S4CQ58_9EUGL</name>
<dbReference type="GO" id="GO:0016491">
    <property type="term" value="F:oxidoreductase activity"/>
    <property type="evidence" value="ECO:0007669"/>
    <property type="project" value="InterPro"/>
</dbReference>
<dbReference type="InterPro" id="IPR050281">
    <property type="entry name" value="Flavin_monoamine_oxidase"/>
</dbReference>
<dbReference type="PANTHER" id="PTHR10742:SF418">
    <property type="entry name" value="AMINE OXIDASE DOMAIN-CONTAINING PROTEIN"/>
    <property type="match status" value="1"/>
</dbReference>
<feature type="domain" description="Amine oxidase" evidence="1">
    <location>
        <begin position="4"/>
        <end position="395"/>
    </location>
</feature>
<evidence type="ECO:0000313" key="2">
    <source>
        <dbReference type="EMBL" id="CAE0802255.1"/>
    </source>
</evidence>
<evidence type="ECO:0000259" key="1">
    <source>
        <dbReference type="Pfam" id="PF01593"/>
    </source>
</evidence>
<organism evidence="2">
    <name type="scientific">Eutreptiella gymnastica</name>
    <dbReference type="NCBI Taxonomy" id="73025"/>
    <lineage>
        <taxon>Eukaryota</taxon>
        <taxon>Discoba</taxon>
        <taxon>Euglenozoa</taxon>
        <taxon>Euglenida</taxon>
        <taxon>Spirocuta</taxon>
        <taxon>Euglenophyceae</taxon>
        <taxon>Eutreptiales</taxon>
        <taxon>Eutreptiaceae</taxon>
        <taxon>Eutreptiella</taxon>
    </lineage>
</organism>
<dbReference type="Gene3D" id="3.50.50.60">
    <property type="entry name" value="FAD/NAD(P)-binding domain"/>
    <property type="match status" value="1"/>
</dbReference>
<protein>
    <recommendedName>
        <fullName evidence="1">Amine oxidase domain-containing protein</fullName>
    </recommendedName>
</protein>
<accession>A0A7S4CQ58</accession>
<dbReference type="InterPro" id="IPR002937">
    <property type="entry name" value="Amino_oxidase"/>
</dbReference>